<evidence type="ECO:0000313" key="4">
    <source>
        <dbReference type="Proteomes" id="UP000762676"/>
    </source>
</evidence>
<dbReference type="GO" id="GO:0016197">
    <property type="term" value="P:endosomal transport"/>
    <property type="evidence" value="ECO:0007669"/>
    <property type="project" value="TreeGrafter"/>
</dbReference>
<dbReference type="SUPFAM" id="SSF48150">
    <property type="entry name" value="DNA-glycosylase"/>
    <property type="match status" value="1"/>
</dbReference>
<evidence type="ECO:0000313" key="3">
    <source>
        <dbReference type="EMBL" id="GFR58559.1"/>
    </source>
</evidence>
<dbReference type="GO" id="GO:0006281">
    <property type="term" value="P:DNA repair"/>
    <property type="evidence" value="ECO:0007669"/>
    <property type="project" value="InterPro"/>
</dbReference>
<name>A0AAV4ECQ8_9GAST</name>
<dbReference type="PANTHER" id="PTHR13073:SF0">
    <property type="entry name" value="BIOGENESIS OF LYSOSOME-RELATED ORGANELLES COMPLEX 1 SUBUNIT 1"/>
    <property type="match status" value="1"/>
</dbReference>
<dbReference type="InterPro" id="IPR011257">
    <property type="entry name" value="DNA_glycosylase"/>
</dbReference>
<dbReference type="InterPro" id="IPR009395">
    <property type="entry name" value="BLOC1S1"/>
</dbReference>
<dbReference type="Proteomes" id="UP000762676">
    <property type="component" value="Unassembled WGS sequence"/>
</dbReference>
<dbReference type="AlphaFoldDB" id="A0AAV4ECQ8"/>
<dbReference type="Pfam" id="PF06320">
    <property type="entry name" value="GCN5L1"/>
    <property type="match status" value="1"/>
</dbReference>
<evidence type="ECO:0000256" key="2">
    <source>
        <dbReference type="ARBA" id="ARBA00019577"/>
    </source>
</evidence>
<comment type="caution">
    <text evidence="3">The sequence shown here is derived from an EMBL/GenBank/DDBJ whole genome shotgun (WGS) entry which is preliminary data.</text>
</comment>
<organism evidence="3 4">
    <name type="scientific">Elysia marginata</name>
    <dbReference type="NCBI Taxonomy" id="1093978"/>
    <lineage>
        <taxon>Eukaryota</taxon>
        <taxon>Metazoa</taxon>
        <taxon>Spiralia</taxon>
        <taxon>Lophotrochozoa</taxon>
        <taxon>Mollusca</taxon>
        <taxon>Gastropoda</taxon>
        <taxon>Heterobranchia</taxon>
        <taxon>Euthyneura</taxon>
        <taxon>Panpulmonata</taxon>
        <taxon>Sacoglossa</taxon>
        <taxon>Placobranchoidea</taxon>
        <taxon>Plakobranchidae</taxon>
        <taxon>Elysia</taxon>
    </lineage>
</organism>
<accession>A0AAV4ECQ8</accession>
<sequence>MLSSLLKQHQIKQNARKEIQEKRKREAVVAATALSHVLVDHLNAGVAQAYVNQKKLDTETRILQANAAQFSKQTMLWLKLVEDFNTALKLGRCKTGIRASVTIKGLVKWRPQRPASDYLMVNAWWVTAGVNVCGQRRPICSTCTLRQVTPRRWEDSDPQQPGSIRRMSRCQEEGHLTRIAKVD</sequence>
<dbReference type="EMBL" id="BMAT01000051">
    <property type="protein sequence ID" value="GFR58559.1"/>
    <property type="molecule type" value="Genomic_DNA"/>
</dbReference>
<keyword evidence="4" id="KW-1185">Reference proteome</keyword>
<proteinExistence type="inferred from homology"/>
<evidence type="ECO:0000256" key="1">
    <source>
        <dbReference type="ARBA" id="ARBA00007133"/>
    </source>
</evidence>
<gene>
    <name evidence="3" type="ORF">ElyMa_000033600</name>
</gene>
<dbReference type="GO" id="GO:0003824">
    <property type="term" value="F:catalytic activity"/>
    <property type="evidence" value="ECO:0007669"/>
    <property type="project" value="InterPro"/>
</dbReference>
<dbReference type="PANTHER" id="PTHR13073">
    <property type="entry name" value="BLOC-1 COMPLEX SUBUNIT 1"/>
    <property type="match status" value="1"/>
</dbReference>
<dbReference type="GO" id="GO:0031083">
    <property type="term" value="C:BLOC-1 complex"/>
    <property type="evidence" value="ECO:0007669"/>
    <property type="project" value="InterPro"/>
</dbReference>
<reference evidence="3 4" key="1">
    <citation type="journal article" date="2021" name="Elife">
        <title>Chloroplast acquisition without the gene transfer in kleptoplastic sea slugs, Plakobranchus ocellatus.</title>
        <authorList>
            <person name="Maeda T."/>
            <person name="Takahashi S."/>
            <person name="Yoshida T."/>
            <person name="Shimamura S."/>
            <person name="Takaki Y."/>
            <person name="Nagai Y."/>
            <person name="Toyoda A."/>
            <person name="Suzuki Y."/>
            <person name="Arimoto A."/>
            <person name="Ishii H."/>
            <person name="Satoh N."/>
            <person name="Nishiyama T."/>
            <person name="Hasebe M."/>
            <person name="Maruyama T."/>
            <person name="Minagawa J."/>
            <person name="Obokata J."/>
            <person name="Shigenobu S."/>
        </authorList>
    </citation>
    <scope>NUCLEOTIDE SEQUENCE [LARGE SCALE GENOMIC DNA]</scope>
</reference>
<comment type="similarity">
    <text evidence="1">Belongs to the BLOC1S1 family.</text>
</comment>
<protein>
    <recommendedName>
        <fullName evidence="2">Biogenesis of lysosome-related organelles complex 1 subunit 1</fullName>
    </recommendedName>
</protein>